<evidence type="ECO:0000256" key="5">
    <source>
        <dbReference type="ARBA" id="ARBA00022892"/>
    </source>
</evidence>
<keyword evidence="8 10" id="KW-0472">Membrane</keyword>
<feature type="domain" description="Sec20 C-terminal" evidence="11">
    <location>
        <begin position="138"/>
        <end position="226"/>
    </location>
</feature>
<protein>
    <submittedName>
        <fullName evidence="12">Vesicle transport protein SEC20</fullName>
    </submittedName>
</protein>
<keyword evidence="2" id="KW-0813">Transport</keyword>
<proteinExistence type="inferred from homology"/>
<dbReference type="CDD" id="cd15865">
    <property type="entry name" value="SNARE_SEC20"/>
    <property type="match status" value="1"/>
</dbReference>
<keyword evidence="6 10" id="KW-1133">Transmembrane helix</keyword>
<dbReference type="GO" id="GO:0006890">
    <property type="term" value="P:retrograde vesicle-mediated transport, Golgi to endoplasmic reticulum"/>
    <property type="evidence" value="ECO:0007669"/>
    <property type="project" value="InterPro"/>
</dbReference>
<dbReference type="AlphaFoldDB" id="A0A2J7Q7N8"/>
<dbReference type="GO" id="GO:0005484">
    <property type="term" value="F:SNAP receptor activity"/>
    <property type="evidence" value="ECO:0007669"/>
    <property type="project" value="InterPro"/>
</dbReference>
<evidence type="ECO:0000256" key="1">
    <source>
        <dbReference type="ARBA" id="ARBA00004163"/>
    </source>
</evidence>
<dbReference type="FunCoup" id="A0A2J7Q7N8">
    <property type="interactions" value="1309"/>
</dbReference>
<evidence type="ECO:0000256" key="4">
    <source>
        <dbReference type="ARBA" id="ARBA00022824"/>
    </source>
</evidence>
<dbReference type="STRING" id="105785.A0A2J7Q7N8"/>
<keyword evidence="7" id="KW-0175">Coiled coil</keyword>
<dbReference type="InParanoid" id="A0A2J7Q7N8"/>
<dbReference type="InterPro" id="IPR005606">
    <property type="entry name" value="Sec20"/>
</dbReference>
<evidence type="ECO:0000313" key="13">
    <source>
        <dbReference type="Proteomes" id="UP000235965"/>
    </source>
</evidence>
<comment type="similarity">
    <text evidence="9">Belongs to the SEC20 family.</text>
</comment>
<feature type="transmembrane region" description="Helical" evidence="10">
    <location>
        <begin position="102"/>
        <end position="119"/>
    </location>
</feature>
<dbReference type="PANTHER" id="PTHR12825">
    <property type="entry name" value="BNIP1-RELATED"/>
    <property type="match status" value="1"/>
</dbReference>
<dbReference type="PANTHER" id="PTHR12825:SF0">
    <property type="entry name" value="VESICLE TRANSPORT PROTEIN SEC20"/>
    <property type="match status" value="1"/>
</dbReference>
<dbReference type="Proteomes" id="UP000235965">
    <property type="component" value="Unassembled WGS sequence"/>
</dbReference>
<dbReference type="GO" id="GO:0031201">
    <property type="term" value="C:SNARE complex"/>
    <property type="evidence" value="ECO:0007669"/>
    <property type="project" value="TreeGrafter"/>
</dbReference>
<sequence length="228" mass="26192">FQDINTCPGPLEVLNELNREGRSKIGTLRSKINQLEILAKEEVKETERTKLLKEVESHRDQLASTVGAFRKANIMCMLAIQKSNKEELLDQGSEEAVLRHRVYFFILLLVISFTNKHYFIPMPKYRQRKDKEGLVKMSSDVTEQLLSISRHLAETTQRSAGSLETLANSSSNVQGTQEELKTTGSVILQSRKLLAKYGRREFTDKVLLIFAFVFFLACVLYILQKRFF</sequence>
<evidence type="ECO:0000256" key="7">
    <source>
        <dbReference type="ARBA" id="ARBA00023054"/>
    </source>
</evidence>
<evidence type="ECO:0000313" key="12">
    <source>
        <dbReference type="EMBL" id="PNF24603.1"/>
    </source>
</evidence>
<comment type="subcellular location">
    <subcellularLocation>
        <location evidence="1">Endoplasmic reticulum membrane</location>
        <topology evidence="1">Single-pass type IV membrane protein</topology>
    </subcellularLocation>
</comment>
<dbReference type="GO" id="GO:0005789">
    <property type="term" value="C:endoplasmic reticulum membrane"/>
    <property type="evidence" value="ECO:0007669"/>
    <property type="project" value="UniProtKB-SubCell"/>
</dbReference>
<keyword evidence="4" id="KW-0256">Endoplasmic reticulum</keyword>
<gene>
    <name evidence="12" type="primary">BNIP1</name>
    <name evidence="12" type="ORF">B7P43_G03082</name>
</gene>
<evidence type="ECO:0000256" key="3">
    <source>
        <dbReference type="ARBA" id="ARBA00022692"/>
    </source>
</evidence>
<keyword evidence="13" id="KW-1185">Reference proteome</keyword>
<feature type="transmembrane region" description="Helical" evidence="10">
    <location>
        <begin position="206"/>
        <end position="223"/>
    </location>
</feature>
<keyword evidence="5" id="KW-0931">ER-Golgi transport</keyword>
<dbReference type="EMBL" id="NEVH01017441">
    <property type="protein sequence ID" value="PNF24603.1"/>
    <property type="molecule type" value="Genomic_DNA"/>
</dbReference>
<reference evidence="12 13" key="1">
    <citation type="submission" date="2017-12" db="EMBL/GenBank/DDBJ databases">
        <title>Hemimetabolous genomes reveal molecular basis of termite eusociality.</title>
        <authorList>
            <person name="Harrison M.C."/>
            <person name="Jongepier E."/>
            <person name="Robertson H.M."/>
            <person name="Arning N."/>
            <person name="Bitard-Feildel T."/>
            <person name="Chao H."/>
            <person name="Childers C.P."/>
            <person name="Dinh H."/>
            <person name="Doddapaneni H."/>
            <person name="Dugan S."/>
            <person name="Gowin J."/>
            <person name="Greiner C."/>
            <person name="Han Y."/>
            <person name="Hu H."/>
            <person name="Hughes D.S.T."/>
            <person name="Huylmans A.-K."/>
            <person name="Kemena C."/>
            <person name="Kremer L.P.M."/>
            <person name="Lee S.L."/>
            <person name="Lopez-Ezquerra A."/>
            <person name="Mallet L."/>
            <person name="Monroy-Kuhn J.M."/>
            <person name="Moser A."/>
            <person name="Murali S.C."/>
            <person name="Muzny D.M."/>
            <person name="Otani S."/>
            <person name="Piulachs M.-D."/>
            <person name="Poelchau M."/>
            <person name="Qu J."/>
            <person name="Schaub F."/>
            <person name="Wada-Katsumata A."/>
            <person name="Worley K.C."/>
            <person name="Xie Q."/>
            <person name="Ylla G."/>
            <person name="Poulsen M."/>
            <person name="Gibbs R.A."/>
            <person name="Schal C."/>
            <person name="Richards S."/>
            <person name="Belles X."/>
            <person name="Korb J."/>
            <person name="Bornberg-Bauer E."/>
        </authorList>
    </citation>
    <scope>NUCLEOTIDE SEQUENCE [LARGE SCALE GENOMIC DNA]</scope>
    <source>
        <tissue evidence="12">Whole body</tissue>
    </source>
</reference>
<organism evidence="12 13">
    <name type="scientific">Cryptotermes secundus</name>
    <dbReference type="NCBI Taxonomy" id="105785"/>
    <lineage>
        <taxon>Eukaryota</taxon>
        <taxon>Metazoa</taxon>
        <taxon>Ecdysozoa</taxon>
        <taxon>Arthropoda</taxon>
        <taxon>Hexapoda</taxon>
        <taxon>Insecta</taxon>
        <taxon>Pterygota</taxon>
        <taxon>Neoptera</taxon>
        <taxon>Polyneoptera</taxon>
        <taxon>Dictyoptera</taxon>
        <taxon>Blattodea</taxon>
        <taxon>Blattoidea</taxon>
        <taxon>Termitoidae</taxon>
        <taxon>Kalotermitidae</taxon>
        <taxon>Cryptotermitinae</taxon>
        <taxon>Cryptotermes</taxon>
    </lineage>
</organism>
<evidence type="ECO:0000256" key="9">
    <source>
        <dbReference type="ARBA" id="ARBA00037934"/>
    </source>
</evidence>
<keyword evidence="3 10" id="KW-0812">Transmembrane</keyword>
<dbReference type="OrthoDB" id="46868at2759"/>
<feature type="non-terminal residue" evidence="12">
    <location>
        <position position="1"/>
    </location>
</feature>
<evidence type="ECO:0000256" key="6">
    <source>
        <dbReference type="ARBA" id="ARBA00022989"/>
    </source>
</evidence>
<accession>A0A2J7Q7N8</accession>
<feature type="non-terminal residue" evidence="12">
    <location>
        <position position="228"/>
    </location>
</feature>
<evidence type="ECO:0000256" key="8">
    <source>
        <dbReference type="ARBA" id="ARBA00023136"/>
    </source>
</evidence>
<evidence type="ECO:0000259" key="11">
    <source>
        <dbReference type="Pfam" id="PF03908"/>
    </source>
</evidence>
<dbReference type="Pfam" id="PF03908">
    <property type="entry name" value="Sec20"/>
    <property type="match status" value="1"/>
</dbReference>
<evidence type="ECO:0000256" key="2">
    <source>
        <dbReference type="ARBA" id="ARBA00022448"/>
    </source>
</evidence>
<dbReference type="InterPro" id="IPR056173">
    <property type="entry name" value="Sec20_C"/>
</dbReference>
<evidence type="ECO:0000256" key="10">
    <source>
        <dbReference type="SAM" id="Phobius"/>
    </source>
</evidence>
<comment type="caution">
    <text evidence="12">The sequence shown here is derived from an EMBL/GenBank/DDBJ whole genome shotgun (WGS) entry which is preliminary data.</text>
</comment>
<name>A0A2J7Q7N8_9NEOP</name>